<organism evidence="2 3">
    <name type="scientific">Macrolepiota fuliginosa MF-IS2</name>
    <dbReference type="NCBI Taxonomy" id="1400762"/>
    <lineage>
        <taxon>Eukaryota</taxon>
        <taxon>Fungi</taxon>
        <taxon>Dikarya</taxon>
        <taxon>Basidiomycota</taxon>
        <taxon>Agaricomycotina</taxon>
        <taxon>Agaricomycetes</taxon>
        <taxon>Agaricomycetidae</taxon>
        <taxon>Agaricales</taxon>
        <taxon>Agaricineae</taxon>
        <taxon>Agaricaceae</taxon>
        <taxon>Macrolepiota</taxon>
    </lineage>
</organism>
<dbReference type="PANTHER" id="PTHR45615:SF40">
    <property type="entry name" value="MYOSIN HEAVY CHAIN, NON-MUSCLE"/>
    <property type="match status" value="1"/>
</dbReference>
<sequence length="1307" mass="144056">MAGTDFGLPTGLLNASSPATTSTHSTPTLPVLPAPSFANFRFQSIGQQPGLLKRFSEHSSNKGHVEDENMSVSSDTEPSYQSIGQTALPRTRPSLLQALGESNGPFSADPPINNSLIGSSSTTPSFQFSVANVSDRPFGVSKGKAAQDITSSSSTFLSSSVASNLDTRISMLASSATGRPFDDSLASMQLSYPTASPGPSGSTDHPMTDVQPTRTPDRPSMPPVSRKYEGLRQMQARLQASMLNLNPPNLASAMLLAESAQQRATTLLAEARRNHNASQETLQAAQKSVTASLAMLEAADAVKGLADGAKAEIERVSSRDANQQRASDLNEIRELLQSMDSWISDHEAEDTALRAKRAQQLKLRKQKAELARASAQPPTSSPLSASPATYEPGRPTLTAAPVPVPAPAHGNLPLFFAATPEVDVKVNPQSRSPSLPQLEPDLSQRQADLREKLKRKLHSHSSAEAESRAGSPSEATRVEQQRLEEEKRRQVEEARRQEEEKRRQIEEARKQEEERKREEQRQKELLERQEAERRMREEEEKKAREKARREKEEAERKVREKAEAERKAREAMEAEKARIAEVLQKAQEEARRKEIAKEAAEKRKKAQAEEEERKRREAEAENQRMADFFARQKQEEKKVAQNIEEERRRVAQQEQEKERRLLEEQNKMKAQREREEKLRQEQEILRQQIRDNKDRAMADRAQQILAQRGHRPRVSTDGVSEMSLDSSPVMSKLVLNSNPSPSSSNSPSLASNVSRAPASPLESHSSLPVNQPSSTQCPPQTQSVRATMNNAPTNTRNSNTSGSQSAARNGQASMLPPVLPLRPVTPPVREVSLPPVAHFSPNDTSPPPPPPPPPQATWSIYRQSSDGGNVPYKPRESLNLSPQAQVANIRHVVEALARRPPPPNLVPDAVNLIKTEPLQDESTLLYPPESSDNEKTPQLSPSQSQPTEYVHGQPTAPQPTALAAPVTQQVLAPIPPIASQPARSLPSKPTHGSQTNTILDRCIPSSSPSVTDVAAPRVRPQQQLIKLDPAQLPQSQSQVSDRPMSSSNSQSNMNNRPKSRNEPTRQLAPPPTNVRSRSTSPFRMGPDTYIPSAAEVAPDHDNRAPPPSTYRGRPEHTNSALAHWDHYSPPPQSPRSPPRSANVYRPNYLCRSRSPTIAGRKRMRDSDSPPPYVNDYRDYDRRRSPRRYSRSPPPRRGRPASRSPSPAGYSNRVPLASRLTQGPGDNSYRPPSPPPRDPSTYSRPELLSRFTDTRGSAGLPTRPGRGRGKRGRGPSGGGPSHAHVSLEQRISSGTALMNRLEDPPTRS</sequence>
<feature type="compositionally biased region" description="Polar residues" evidence="1">
    <location>
        <begin position="856"/>
        <end position="867"/>
    </location>
</feature>
<dbReference type="GO" id="GO:0005737">
    <property type="term" value="C:cytoplasm"/>
    <property type="evidence" value="ECO:0007669"/>
    <property type="project" value="TreeGrafter"/>
</dbReference>
<dbReference type="GO" id="GO:0016460">
    <property type="term" value="C:myosin II complex"/>
    <property type="evidence" value="ECO:0007669"/>
    <property type="project" value="TreeGrafter"/>
</dbReference>
<feature type="compositionally biased region" description="Polar residues" evidence="1">
    <location>
        <begin position="70"/>
        <end position="84"/>
    </location>
</feature>
<feature type="region of interest" description="Disordered" evidence="1">
    <location>
        <begin position="977"/>
        <end position="1307"/>
    </location>
</feature>
<feature type="compositionally biased region" description="Basic residues" evidence="1">
    <location>
        <begin position="1183"/>
        <end position="1199"/>
    </location>
</feature>
<evidence type="ECO:0000313" key="3">
    <source>
        <dbReference type="Proteomes" id="UP000807342"/>
    </source>
</evidence>
<comment type="caution">
    <text evidence="2">The sequence shown here is derived from an EMBL/GenBank/DDBJ whole genome shotgun (WGS) entry which is preliminary data.</text>
</comment>
<feature type="region of interest" description="Disordered" evidence="1">
    <location>
        <begin position="426"/>
        <end position="869"/>
    </location>
</feature>
<feature type="region of interest" description="Disordered" evidence="1">
    <location>
        <begin position="189"/>
        <end position="225"/>
    </location>
</feature>
<feature type="compositionally biased region" description="Low complexity" evidence="1">
    <location>
        <begin position="15"/>
        <end position="30"/>
    </location>
</feature>
<feature type="region of interest" description="Disordered" evidence="1">
    <location>
        <begin position="1"/>
        <end position="30"/>
    </location>
</feature>
<name>A0A9P6C8A8_9AGAR</name>
<feature type="compositionally biased region" description="Pro residues" evidence="1">
    <location>
        <begin position="844"/>
        <end position="855"/>
    </location>
</feature>
<dbReference type="GO" id="GO:0032982">
    <property type="term" value="C:myosin filament"/>
    <property type="evidence" value="ECO:0007669"/>
    <property type="project" value="TreeGrafter"/>
</dbReference>
<feature type="region of interest" description="Disordered" evidence="1">
    <location>
        <begin position="919"/>
        <end position="960"/>
    </location>
</feature>
<feature type="compositionally biased region" description="Pro residues" evidence="1">
    <location>
        <begin position="817"/>
        <end position="826"/>
    </location>
</feature>
<dbReference type="OrthoDB" id="10663025at2759"/>
<feature type="compositionally biased region" description="Low complexity" evidence="1">
    <location>
        <begin position="371"/>
        <end position="388"/>
    </location>
</feature>
<feature type="compositionally biased region" description="Polar residues" evidence="1">
    <location>
        <begin position="936"/>
        <end position="947"/>
    </location>
</feature>
<protein>
    <submittedName>
        <fullName evidence="2">Uncharacterized protein</fullName>
    </submittedName>
</protein>
<keyword evidence="3" id="KW-1185">Reference proteome</keyword>
<feature type="compositionally biased region" description="Polar residues" evidence="1">
    <location>
        <begin position="784"/>
        <end position="812"/>
    </location>
</feature>
<feature type="region of interest" description="Disordered" evidence="1">
    <location>
        <begin position="364"/>
        <end position="404"/>
    </location>
</feature>
<dbReference type="Proteomes" id="UP000807342">
    <property type="component" value="Unassembled WGS sequence"/>
</dbReference>
<accession>A0A9P6C8A8</accession>
<feature type="compositionally biased region" description="Low complexity" evidence="1">
    <location>
        <begin position="731"/>
        <end position="754"/>
    </location>
</feature>
<feature type="compositionally biased region" description="Low complexity" evidence="1">
    <location>
        <begin position="1200"/>
        <end position="1210"/>
    </location>
</feature>
<dbReference type="GO" id="GO:0000146">
    <property type="term" value="F:microfilament motor activity"/>
    <property type="evidence" value="ECO:0007669"/>
    <property type="project" value="TreeGrafter"/>
</dbReference>
<dbReference type="PANTHER" id="PTHR45615">
    <property type="entry name" value="MYOSIN HEAVY CHAIN, NON-MUSCLE"/>
    <property type="match status" value="1"/>
</dbReference>
<feature type="compositionally biased region" description="Low complexity" evidence="1">
    <location>
        <begin position="771"/>
        <end position="783"/>
    </location>
</feature>
<feature type="compositionally biased region" description="Low complexity" evidence="1">
    <location>
        <begin position="1044"/>
        <end position="1055"/>
    </location>
</feature>
<gene>
    <name evidence="2" type="ORF">P691DRAFT_163440</name>
</gene>
<feature type="compositionally biased region" description="Basic and acidic residues" evidence="1">
    <location>
        <begin position="476"/>
        <end position="579"/>
    </location>
</feature>
<feature type="compositionally biased region" description="Pro residues" evidence="1">
    <location>
        <begin position="1128"/>
        <end position="1137"/>
    </location>
</feature>
<feature type="compositionally biased region" description="Polar residues" evidence="1">
    <location>
        <begin position="189"/>
        <end position="214"/>
    </location>
</feature>
<feature type="compositionally biased region" description="Basic and acidic residues" evidence="1">
    <location>
        <begin position="586"/>
        <end position="698"/>
    </location>
</feature>
<feature type="region of interest" description="Disordered" evidence="1">
    <location>
        <begin position="57"/>
        <end position="84"/>
    </location>
</feature>
<dbReference type="EMBL" id="MU151068">
    <property type="protein sequence ID" value="KAF9452740.1"/>
    <property type="molecule type" value="Genomic_DNA"/>
</dbReference>
<evidence type="ECO:0000256" key="1">
    <source>
        <dbReference type="SAM" id="MobiDB-lite"/>
    </source>
</evidence>
<proteinExistence type="predicted"/>
<evidence type="ECO:0000313" key="2">
    <source>
        <dbReference type="EMBL" id="KAF9452740.1"/>
    </source>
</evidence>
<dbReference type="GO" id="GO:0051015">
    <property type="term" value="F:actin filament binding"/>
    <property type="evidence" value="ECO:0007669"/>
    <property type="project" value="TreeGrafter"/>
</dbReference>
<feature type="compositionally biased region" description="Basic and acidic residues" evidence="1">
    <location>
        <begin position="57"/>
        <end position="67"/>
    </location>
</feature>
<reference evidence="2" key="1">
    <citation type="submission" date="2020-11" db="EMBL/GenBank/DDBJ databases">
        <authorList>
            <consortium name="DOE Joint Genome Institute"/>
            <person name="Ahrendt S."/>
            <person name="Riley R."/>
            <person name="Andreopoulos W."/>
            <person name="Labutti K."/>
            <person name="Pangilinan J."/>
            <person name="Ruiz-Duenas F.J."/>
            <person name="Barrasa J.M."/>
            <person name="Sanchez-Garcia M."/>
            <person name="Camarero S."/>
            <person name="Miyauchi S."/>
            <person name="Serrano A."/>
            <person name="Linde D."/>
            <person name="Babiker R."/>
            <person name="Drula E."/>
            <person name="Ayuso-Fernandez I."/>
            <person name="Pacheco R."/>
            <person name="Padilla G."/>
            <person name="Ferreira P."/>
            <person name="Barriuso J."/>
            <person name="Kellner H."/>
            <person name="Castanera R."/>
            <person name="Alfaro M."/>
            <person name="Ramirez L."/>
            <person name="Pisabarro A.G."/>
            <person name="Kuo A."/>
            <person name="Tritt A."/>
            <person name="Lipzen A."/>
            <person name="He G."/>
            <person name="Yan M."/>
            <person name="Ng V."/>
            <person name="Cullen D."/>
            <person name="Martin F."/>
            <person name="Rosso M.-N."/>
            <person name="Henrissat B."/>
            <person name="Hibbett D."/>
            <person name="Martinez A.T."/>
            <person name="Grigoriev I.V."/>
        </authorList>
    </citation>
    <scope>NUCLEOTIDE SEQUENCE</scope>
    <source>
        <strain evidence="2">MF-IS2</strain>
    </source>
</reference>
<feature type="compositionally biased region" description="Polar residues" evidence="1">
    <location>
        <begin position="990"/>
        <end position="1010"/>
    </location>
</feature>